<dbReference type="OrthoDB" id="121932at2759"/>
<dbReference type="PANTHER" id="PTHR47475:SF2">
    <property type="entry name" value="CHROMOSOME TRANSMISSION FIDELITY PROTEIN 8"/>
    <property type="match status" value="1"/>
</dbReference>
<dbReference type="InterPro" id="IPR018607">
    <property type="entry name" value="Ctf8"/>
</dbReference>
<keyword evidence="2" id="KW-1185">Reference proteome</keyword>
<evidence type="ECO:0000313" key="1">
    <source>
        <dbReference type="EMBL" id="KAJ2797278.1"/>
    </source>
</evidence>
<dbReference type="GO" id="GO:0007064">
    <property type="term" value="P:mitotic sister chromatid cohesion"/>
    <property type="evidence" value="ECO:0007669"/>
    <property type="project" value="InterPro"/>
</dbReference>
<dbReference type="Proteomes" id="UP001140094">
    <property type="component" value="Unassembled WGS sequence"/>
</dbReference>
<sequence length="105" mass="11845">IAIVYDKNNQREFCLLEAQGSLETDSASGLQGQRDFATIERLDADKVQMKIGVHRVEGSVVRLKKPFAVLKKRSDESTTSSDVCYDIEAIVKEKILFKMRPDVIL</sequence>
<dbReference type="Pfam" id="PF09696">
    <property type="entry name" value="Ctf8"/>
    <property type="match status" value="1"/>
</dbReference>
<evidence type="ECO:0000313" key="2">
    <source>
        <dbReference type="Proteomes" id="UP001140094"/>
    </source>
</evidence>
<accession>A0A9W8HPZ0</accession>
<reference evidence="1" key="1">
    <citation type="submission" date="2022-07" db="EMBL/GenBank/DDBJ databases">
        <title>Phylogenomic reconstructions and comparative analyses of Kickxellomycotina fungi.</title>
        <authorList>
            <person name="Reynolds N.K."/>
            <person name="Stajich J.E."/>
            <person name="Barry K."/>
            <person name="Grigoriev I.V."/>
            <person name="Crous P."/>
            <person name="Smith M.E."/>
        </authorList>
    </citation>
    <scope>NUCLEOTIDE SEQUENCE</scope>
    <source>
        <strain evidence="1">NRRL 1565</strain>
    </source>
</reference>
<dbReference type="GO" id="GO:0031390">
    <property type="term" value="C:Ctf18 RFC-like complex"/>
    <property type="evidence" value="ECO:0007669"/>
    <property type="project" value="InterPro"/>
</dbReference>
<organism evidence="1 2">
    <name type="scientific">Coemansia guatemalensis</name>
    <dbReference type="NCBI Taxonomy" id="2761395"/>
    <lineage>
        <taxon>Eukaryota</taxon>
        <taxon>Fungi</taxon>
        <taxon>Fungi incertae sedis</taxon>
        <taxon>Zoopagomycota</taxon>
        <taxon>Kickxellomycotina</taxon>
        <taxon>Kickxellomycetes</taxon>
        <taxon>Kickxellales</taxon>
        <taxon>Kickxellaceae</taxon>
        <taxon>Coemansia</taxon>
    </lineage>
</organism>
<dbReference type="EMBL" id="JANBUO010001671">
    <property type="protein sequence ID" value="KAJ2797278.1"/>
    <property type="molecule type" value="Genomic_DNA"/>
</dbReference>
<name>A0A9W8HPZ0_9FUNG</name>
<gene>
    <name evidence="1" type="ORF">H4R20_005240</name>
</gene>
<dbReference type="PANTHER" id="PTHR47475">
    <property type="entry name" value="CHROMOSOME TRANSMISSION FIDELITY PROTEIN 8"/>
    <property type="match status" value="1"/>
</dbReference>
<proteinExistence type="predicted"/>
<feature type="non-terminal residue" evidence="1">
    <location>
        <position position="1"/>
    </location>
</feature>
<dbReference type="AlphaFoldDB" id="A0A9W8HPZ0"/>
<comment type="caution">
    <text evidence="1">The sequence shown here is derived from an EMBL/GenBank/DDBJ whole genome shotgun (WGS) entry which is preliminary data.</text>
</comment>
<protein>
    <submittedName>
        <fullName evidence="1">Uncharacterized protein</fullName>
    </submittedName>
</protein>